<feature type="signal peptide" evidence="2">
    <location>
        <begin position="1"/>
        <end position="25"/>
    </location>
</feature>
<dbReference type="SUPFAM" id="SSF48695">
    <property type="entry name" value="Multiheme cytochromes"/>
    <property type="match status" value="2"/>
</dbReference>
<dbReference type="KEGG" id="gbn:GEOBRER4_30480"/>
<dbReference type="PANTHER" id="PTHR35038">
    <property type="entry name" value="DISSIMILATORY SULFITE REDUCTASE SIRA"/>
    <property type="match status" value="1"/>
</dbReference>
<proteinExistence type="predicted"/>
<dbReference type="EMBL" id="AP023213">
    <property type="protein sequence ID" value="BCG48298.1"/>
    <property type="molecule type" value="Genomic_DNA"/>
</dbReference>
<accession>A0A6S6M3L6</accession>
<dbReference type="NCBIfam" id="TIGR01905">
    <property type="entry name" value="paired_CXXCH_1"/>
    <property type="match status" value="7"/>
</dbReference>
<gene>
    <name evidence="4" type="ORF">GEOBRER4_n3184</name>
</gene>
<keyword evidence="5" id="KW-1185">Reference proteome</keyword>
<feature type="chain" id="PRO_5028204671" evidence="2">
    <location>
        <begin position="26"/>
        <end position="426"/>
    </location>
</feature>
<dbReference type="GO" id="GO:0016491">
    <property type="term" value="F:oxidoreductase activity"/>
    <property type="evidence" value="ECO:0007669"/>
    <property type="project" value="TreeGrafter"/>
</dbReference>
<feature type="domain" description="Doubled CXXCH motif" evidence="3">
    <location>
        <begin position="206"/>
        <end position="227"/>
    </location>
</feature>
<dbReference type="AlphaFoldDB" id="A0A6S6M3L6"/>
<dbReference type="InterPro" id="IPR010177">
    <property type="entry name" value="Paired_CXXCH_1"/>
</dbReference>
<dbReference type="InterPro" id="IPR036280">
    <property type="entry name" value="Multihaem_cyt_sf"/>
</dbReference>
<feature type="domain" description="Doubled CXXCH motif" evidence="3">
    <location>
        <begin position="232"/>
        <end position="270"/>
    </location>
</feature>
<feature type="domain" description="Doubled CXXCH motif" evidence="3">
    <location>
        <begin position="156"/>
        <end position="195"/>
    </location>
</feature>
<dbReference type="RefSeq" id="WP_185243062.1">
    <property type="nucleotide sequence ID" value="NZ_AP023213.1"/>
</dbReference>
<dbReference type="PANTHER" id="PTHR35038:SF6">
    <property type="entry name" value="SURFACE LOCALIZED DECAHEME CYTOCHROME C LIPOPROTEIN"/>
    <property type="match status" value="1"/>
</dbReference>
<feature type="domain" description="Doubled CXXCH motif" evidence="3">
    <location>
        <begin position="281"/>
        <end position="320"/>
    </location>
</feature>
<dbReference type="InterPro" id="IPR051829">
    <property type="entry name" value="Multiheme_Cytochr_ET"/>
</dbReference>
<dbReference type="Gene3D" id="3.90.10.10">
    <property type="entry name" value="Cytochrome C3"/>
    <property type="match status" value="4"/>
</dbReference>
<feature type="domain" description="Doubled CXXCH motif" evidence="3">
    <location>
        <begin position="331"/>
        <end position="371"/>
    </location>
</feature>
<feature type="domain" description="Doubled CXXCH motif" evidence="3">
    <location>
        <begin position="60"/>
        <end position="97"/>
    </location>
</feature>
<evidence type="ECO:0000313" key="5">
    <source>
        <dbReference type="Proteomes" id="UP000515472"/>
    </source>
</evidence>
<evidence type="ECO:0000313" key="4">
    <source>
        <dbReference type="EMBL" id="BCG48298.1"/>
    </source>
</evidence>
<evidence type="ECO:0000256" key="2">
    <source>
        <dbReference type="SAM" id="SignalP"/>
    </source>
</evidence>
<evidence type="ECO:0000256" key="1">
    <source>
        <dbReference type="ARBA" id="ARBA00022729"/>
    </source>
</evidence>
<evidence type="ECO:0000259" key="3">
    <source>
        <dbReference type="Pfam" id="PF09699"/>
    </source>
</evidence>
<organism evidence="4 5">
    <name type="scientific">Citrifermentans bremense</name>
    <dbReference type="NCBI Taxonomy" id="60035"/>
    <lineage>
        <taxon>Bacteria</taxon>
        <taxon>Pseudomonadati</taxon>
        <taxon>Thermodesulfobacteriota</taxon>
        <taxon>Desulfuromonadia</taxon>
        <taxon>Geobacterales</taxon>
        <taxon>Geobacteraceae</taxon>
        <taxon>Citrifermentans</taxon>
    </lineage>
</organism>
<dbReference type="Pfam" id="PF09699">
    <property type="entry name" value="Paired_CXXCH_1"/>
    <property type="match status" value="8"/>
</dbReference>
<feature type="domain" description="Doubled CXXCH motif" evidence="3">
    <location>
        <begin position="107"/>
        <end position="146"/>
    </location>
</feature>
<name>A0A6S6M3L6_9BACT</name>
<protein>
    <submittedName>
        <fullName evidence="4">Cytochrome c family protein</fullName>
    </submittedName>
</protein>
<dbReference type="Proteomes" id="UP000515472">
    <property type="component" value="Chromosome"/>
</dbReference>
<keyword evidence="1 2" id="KW-0732">Signal</keyword>
<reference evidence="4 5" key="1">
    <citation type="submission" date="2020-06" db="EMBL/GenBank/DDBJ databases">
        <title>Interaction of electrochemicaly active bacteria, Geobacter bremensis R4 on different carbon anode.</title>
        <authorList>
            <person name="Meng L."/>
            <person name="Yoshida N."/>
        </authorList>
    </citation>
    <scope>NUCLEOTIDE SEQUENCE [LARGE SCALE GENOMIC DNA]</scope>
    <source>
        <strain evidence="4 5">R4</strain>
    </source>
</reference>
<feature type="domain" description="Doubled CXXCH motif" evidence="3">
    <location>
        <begin position="392"/>
        <end position="425"/>
    </location>
</feature>
<sequence length="426" mass="47090">MINRHKVLILFGVIGSLMVGLIANAQDNTAKFRLKPGAFGKLCQDCHTTFEEKLKKTYVHTPVKKGDCTGCHNPHSSNFKKLLSADSSKICSSCHKDLLSANAISNHKVVVEGNCMKCHDPHSSAIKNNLLKGGNELCLECHKALKNAIAKAKFQHAPVTKDCTICHDPHMSVKEDFLLKDKVSALCSGCHKTDKPMFIKRHMNYPMANTHCTSCHDPHGSSVQGILYNNVHKPVASKMCNQCHEDAASPNALKTKRQGGELCKGCHNDMYNSAFGKNKVHSPLFSKKGCLTCHNPHAGKEKGLLKEPMLIVCGKCHADTIQRQNKSVTKHEPVASGNCTACHDPHSSNYQLLVKQGSVIDVCATCHDWMKHSTHPIGDKYKDPRNKNATLNCLSCHRSHGTEYKGLMPFNTVSELCVQCHEKFRR</sequence>